<keyword evidence="3" id="KW-1185">Reference proteome</keyword>
<reference evidence="2 3" key="1">
    <citation type="journal article" date="2012" name="Nucleic Acids Res.">
        <title>Sequencing of the smallest Apicomplexan genome from the human pathogen Babesia microti.</title>
        <authorList>
            <person name="Cornillot E."/>
            <person name="Hadj-Kaddour K."/>
            <person name="Dassouli A."/>
            <person name="Noel B."/>
            <person name="Ranwez V."/>
            <person name="Vacherie B."/>
            <person name="Augagneur Y."/>
            <person name="Bres V."/>
            <person name="Duclos A."/>
            <person name="Randazzo S."/>
            <person name="Carcy B."/>
            <person name="Debierre-Grockiego F."/>
            <person name="Delbecq S."/>
            <person name="Moubri-Menage K."/>
            <person name="Shams-Eldin H."/>
            <person name="Usmani-Brown S."/>
            <person name="Bringaud F."/>
            <person name="Wincker P."/>
            <person name="Vivares C.P."/>
            <person name="Schwarz R.T."/>
            <person name="Schetters T.P."/>
            <person name="Krause P.J."/>
            <person name="Gorenflot A."/>
            <person name="Berry V."/>
            <person name="Barbe V."/>
            <person name="Ben Mamoun C."/>
        </authorList>
    </citation>
    <scope>NUCLEOTIDE SEQUENCE [LARGE SCALE GENOMIC DNA]</scope>
    <source>
        <strain evidence="2 3">RI</strain>
    </source>
</reference>
<gene>
    <name evidence="2" type="ORF">BMR1_01G02695</name>
</gene>
<keyword evidence="1" id="KW-0472">Membrane</keyword>
<evidence type="ECO:0000313" key="3">
    <source>
        <dbReference type="Proteomes" id="UP000002899"/>
    </source>
</evidence>
<reference evidence="2 3" key="2">
    <citation type="journal article" date="2013" name="PLoS ONE">
        <title>Whole genome mapping and re-organization of the nuclear and mitochondrial genomes of Babesia microti isolates.</title>
        <authorList>
            <person name="Cornillot E."/>
            <person name="Dassouli A."/>
            <person name="Garg A."/>
            <person name="Pachikara N."/>
            <person name="Randazzo S."/>
            <person name="Depoix D."/>
            <person name="Carcy B."/>
            <person name="Delbecq S."/>
            <person name="Frutos R."/>
            <person name="Silva J.C."/>
            <person name="Sutton R."/>
            <person name="Krause P.J."/>
            <person name="Mamoun C.B."/>
        </authorList>
    </citation>
    <scope>NUCLEOTIDE SEQUENCE [LARGE SCALE GENOMIC DNA]</scope>
    <source>
        <strain evidence="2 3">RI</strain>
    </source>
</reference>
<protein>
    <submittedName>
        <fullName evidence="2">Uncharacterized protein</fullName>
    </submittedName>
</protein>
<accession>I7I8A8</accession>
<dbReference type="Proteomes" id="UP000002899">
    <property type="component" value="Chromosome I"/>
</dbReference>
<keyword evidence="1" id="KW-0812">Transmembrane</keyword>
<feature type="transmembrane region" description="Helical" evidence="1">
    <location>
        <begin position="6"/>
        <end position="24"/>
    </location>
</feature>
<name>I7I8A8_BABMR</name>
<evidence type="ECO:0000256" key="1">
    <source>
        <dbReference type="SAM" id="Phobius"/>
    </source>
</evidence>
<dbReference type="RefSeq" id="XP_012647602.1">
    <property type="nucleotide sequence ID" value="XM_012792148.1"/>
</dbReference>
<reference evidence="2 3" key="3">
    <citation type="journal article" date="2016" name="Sci. Rep.">
        <title>Genome-wide diversity and gene expression profiling of Babesia microti isolates identify polymorphic genes that mediate host-pathogen interactions.</title>
        <authorList>
            <person name="Silva J.C."/>
            <person name="Cornillot E."/>
            <person name="McCracken C."/>
            <person name="Usmani-Brown S."/>
            <person name="Dwivedi A."/>
            <person name="Ifeonu O.O."/>
            <person name="Crabtree J."/>
            <person name="Gotia H.T."/>
            <person name="Virji A.Z."/>
            <person name="Reynes C."/>
            <person name="Colinge J."/>
            <person name="Kumar V."/>
            <person name="Lawres L."/>
            <person name="Pazzi J.E."/>
            <person name="Pablo J.V."/>
            <person name="Hung C."/>
            <person name="Brancato J."/>
            <person name="Kumari P."/>
            <person name="Orvis J."/>
            <person name="Tretina K."/>
            <person name="Chibucos M."/>
            <person name="Ott S."/>
            <person name="Sadzewicz L."/>
            <person name="Sengamalay N."/>
            <person name="Shetty A.C."/>
            <person name="Su Q."/>
            <person name="Tallon L."/>
            <person name="Fraser C.M."/>
            <person name="Frutos R."/>
            <person name="Molina D.M."/>
            <person name="Krause P.J."/>
            <person name="Ben Mamoun C."/>
        </authorList>
    </citation>
    <scope>NUCLEOTIDE SEQUENCE [LARGE SCALE GENOMIC DNA]</scope>
    <source>
        <strain evidence="2 3">RI</strain>
    </source>
</reference>
<keyword evidence="1" id="KW-1133">Transmembrane helix</keyword>
<organism evidence="2 3">
    <name type="scientific">Babesia microti (strain RI)</name>
    <dbReference type="NCBI Taxonomy" id="1133968"/>
    <lineage>
        <taxon>Eukaryota</taxon>
        <taxon>Sar</taxon>
        <taxon>Alveolata</taxon>
        <taxon>Apicomplexa</taxon>
        <taxon>Aconoidasida</taxon>
        <taxon>Piroplasmida</taxon>
        <taxon>Babesiidae</taxon>
        <taxon>Babesia</taxon>
    </lineage>
</organism>
<dbReference type="GeneID" id="24423609"/>
<dbReference type="KEGG" id="bmic:BMR1_01G02695"/>
<dbReference type="EMBL" id="FO082871">
    <property type="protein sequence ID" value="CCF72993.1"/>
    <property type="molecule type" value="Genomic_DNA"/>
</dbReference>
<dbReference type="AlphaFoldDB" id="I7I8A8"/>
<evidence type="ECO:0000313" key="2">
    <source>
        <dbReference type="EMBL" id="CCF72993.1"/>
    </source>
</evidence>
<proteinExistence type="predicted"/>
<sequence length="173" mass="20638">MFLFHLFSLIFSLNIIYVLIYLIIHLEYDTKIDFAYITCSNILSSPLNIFTQLYHLGYTLLNKLFGFDNSSYIGTFVNNKRKLSNARDCNFTWVYYLLFMIILYENKLSYKIIINSILGNHLPISISVTLVQNHFFYKYRIIFLVVETFLTLPHSLMFDHPSSYDINQYYILR</sequence>
<dbReference type="VEuPathDB" id="PiroplasmaDB:BMR1_01G02695"/>